<evidence type="ECO:0000256" key="1">
    <source>
        <dbReference type="SAM" id="MobiDB-lite"/>
    </source>
</evidence>
<accession>A0A7S3R402</accession>
<feature type="region of interest" description="Disordered" evidence="1">
    <location>
        <begin position="45"/>
        <end position="71"/>
    </location>
</feature>
<dbReference type="EMBL" id="HBIP01028001">
    <property type="protein sequence ID" value="CAE0501862.1"/>
    <property type="molecule type" value="Transcribed_RNA"/>
</dbReference>
<name>A0A7S3R402_DUNTE</name>
<feature type="region of interest" description="Disordered" evidence="1">
    <location>
        <begin position="1"/>
        <end position="25"/>
    </location>
</feature>
<dbReference type="AlphaFoldDB" id="A0A7S3R402"/>
<evidence type="ECO:0000313" key="2">
    <source>
        <dbReference type="EMBL" id="CAE0501862.1"/>
    </source>
</evidence>
<sequence length="104" mass="10868">MLAVQRQGLGVRPQQQASTRRPVVSCRAQVPPNVQEARDWIARFRSKQQPAAAPAGAPSSNGAPSNNGAATTIQDAGSVISYTAEQLQDAKATEAALAKIKANC</sequence>
<reference evidence="2" key="1">
    <citation type="submission" date="2021-01" db="EMBL/GenBank/DDBJ databases">
        <authorList>
            <person name="Corre E."/>
            <person name="Pelletier E."/>
            <person name="Niang G."/>
            <person name="Scheremetjew M."/>
            <person name="Finn R."/>
            <person name="Kale V."/>
            <person name="Holt S."/>
            <person name="Cochrane G."/>
            <person name="Meng A."/>
            <person name="Brown T."/>
            <person name="Cohen L."/>
        </authorList>
    </citation>
    <scope>NUCLEOTIDE SEQUENCE</scope>
    <source>
        <strain evidence="2">CCMP1320</strain>
    </source>
</reference>
<feature type="compositionally biased region" description="Low complexity" evidence="1">
    <location>
        <begin position="51"/>
        <end position="70"/>
    </location>
</feature>
<protein>
    <submittedName>
        <fullName evidence="2">Uncharacterized protein</fullName>
    </submittedName>
</protein>
<proteinExistence type="predicted"/>
<gene>
    <name evidence="2" type="ORF">DTER00134_LOCUS16935</name>
</gene>
<organism evidence="2">
    <name type="scientific">Dunaliella tertiolecta</name>
    <name type="common">Green alga</name>
    <dbReference type="NCBI Taxonomy" id="3047"/>
    <lineage>
        <taxon>Eukaryota</taxon>
        <taxon>Viridiplantae</taxon>
        <taxon>Chlorophyta</taxon>
        <taxon>core chlorophytes</taxon>
        <taxon>Chlorophyceae</taxon>
        <taxon>CS clade</taxon>
        <taxon>Chlamydomonadales</taxon>
        <taxon>Dunaliellaceae</taxon>
        <taxon>Dunaliella</taxon>
    </lineage>
</organism>